<dbReference type="PANTHER" id="PTHR47807">
    <property type="entry name" value="PROTEIN TBF1"/>
    <property type="match status" value="1"/>
</dbReference>
<sequence length="815" mass="91162">MSVNIKGENNESHPSELHDGNNEGHNFNNDDIPEPQSQSNQQAHDDQVDINMDEIDKVISESITHGNEQAEYQQSYIDSNDSSKRELDEPADSNAEDNTKRQRIDEYGANSSKDNYTNNASGEEEKQTSSSGNETGSNESNEIPQQGSDGSDSSKAQQQEKEGQDMTKGIHEKEREDSGKNEGEIQANREDKDNHEEVGQSGEQEASTQEAGQDKNEQNNELELEFEKAIEDHHQQMSQSPEPTNQGEGVINEKRDLQMIANELEKATESNKDATKEKETDESLQTKVFHGGINVPANSELLNTNTAYAAYNALSSQLPPLSILANAHLAALPLPIVAADYLPPRIQLLINTLPTLDNLASQLLRIVALGPYQKILDLAAHPDTPAGATFRDLTSLFEFTKRLYSEEDPFLSVEHLAPGMWKEGDKTPSIFRNREQSIESTLRKVNLATFLGATLGTIEVGFFYLNESFLDIFCPANNLDPTNTLSNMSPHNMSLQSGVNTIIGDKIGKLLKPQTVLYLDLKTQAYISAIEAGGRSREDILEDILPHNLEDILLERRKTKILTPTEFDFIDRCKSRKEILLNYPSDKVLSEEYDWLSFLKELFEYSAKNMGFLIWGKKGRATKEKNTNPKETDASNTPHSDEVVANASSRDTATTASTSHNPTTYDLRSQEISDITKALLPSEIQEQQIHLRLNPGSNVKSLQRRPWTREEEKALRHALELKGPSWSNILELFGAGGKISEALKNRSQVQLKDKARNWKMFFLKSGLPVPAYLQKVTGDLERDDRSRQNKRLNRNRKTAAAPVPTPIQNQKSPGQ</sequence>
<dbReference type="Pfam" id="PF00249">
    <property type="entry name" value="Myb_DNA-binding"/>
    <property type="match status" value="1"/>
</dbReference>
<dbReference type="SMART" id="SM00717">
    <property type="entry name" value="SANT"/>
    <property type="match status" value="1"/>
</dbReference>
<dbReference type="InterPro" id="IPR009057">
    <property type="entry name" value="Homeodomain-like_sf"/>
</dbReference>
<feature type="compositionally biased region" description="Polar residues" evidence="5">
    <location>
        <begin position="806"/>
        <end position="815"/>
    </location>
</feature>
<dbReference type="VEuPathDB" id="FungiDB:DEHA2C16346g"/>
<dbReference type="STRING" id="284592.Q6BTS1"/>
<feature type="domain" description="HTH myb-type" evidence="7">
    <location>
        <begin position="700"/>
        <end position="755"/>
    </location>
</feature>
<dbReference type="AlphaFoldDB" id="Q6BTS1"/>
<dbReference type="HOGENOM" id="CLU_008791_2_0_1"/>
<evidence type="ECO:0000313" key="8">
    <source>
        <dbReference type="EMBL" id="CAG86480.2"/>
    </source>
</evidence>
<dbReference type="InterPro" id="IPR017930">
    <property type="entry name" value="Myb_dom"/>
</dbReference>
<dbReference type="Proteomes" id="UP000000599">
    <property type="component" value="Chromosome C"/>
</dbReference>
<feature type="compositionally biased region" description="Polar residues" evidence="5">
    <location>
        <begin position="23"/>
        <end position="42"/>
    </location>
</feature>
<dbReference type="KEGG" id="dha:DEHA2C16346g"/>
<feature type="domain" description="Myb-like" evidence="6">
    <location>
        <begin position="699"/>
        <end position="751"/>
    </location>
</feature>
<evidence type="ECO:0000256" key="1">
    <source>
        <dbReference type="ARBA" id="ARBA00023125"/>
    </source>
</evidence>
<protein>
    <submittedName>
        <fullName evidence="8">DEHA2C16346p</fullName>
    </submittedName>
</protein>
<gene>
    <name evidence="8" type="ordered locus">DEHA2C16346g</name>
</gene>
<dbReference type="GO" id="GO:0042803">
    <property type="term" value="F:protein homodimerization activity"/>
    <property type="evidence" value="ECO:0007669"/>
    <property type="project" value="InterPro"/>
</dbReference>
<feature type="compositionally biased region" description="Polar residues" evidence="5">
    <location>
        <begin position="201"/>
        <end position="211"/>
    </location>
</feature>
<evidence type="ECO:0000313" key="9">
    <source>
        <dbReference type="Proteomes" id="UP000000599"/>
    </source>
</evidence>
<keyword evidence="1" id="KW-0238">DNA-binding</keyword>
<evidence type="ECO:0000256" key="3">
    <source>
        <dbReference type="ARBA" id="ARBA00023306"/>
    </source>
</evidence>
<feature type="compositionally biased region" description="Basic residues" evidence="5">
    <location>
        <begin position="788"/>
        <end position="797"/>
    </location>
</feature>
<dbReference type="PROSITE" id="PS51294">
    <property type="entry name" value="HTH_MYB"/>
    <property type="match status" value="1"/>
</dbReference>
<dbReference type="OMA" id="IQEQQIH"/>
<dbReference type="FunCoup" id="Q6BTS1">
    <property type="interactions" value="563"/>
</dbReference>
<feature type="compositionally biased region" description="Polar residues" evidence="5">
    <location>
        <begin position="143"/>
        <end position="157"/>
    </location>
</feature>
<dbReference type="PROSITE" id="PS50090">
    <property type="entry name" value="MYB_LIKE"/>
    <property type="match status" value="1"/>
</dbReference>
<accession>Q6BTS1</accession>
<feature type="compositionally biased region" description="Basic and acidic residues" evidence="5">
    <location>
        <begin position="158"/>
        <end position="198"/>
    </location>
</feature>
<dbReference type="InterPro" id="IPR013867">
    <property type="entry name" value="Telomere_rpt-bd_fac_dimer_dom"/>
</dbReference>
<dbReference type="CDD" id="cd11660">
    <property type="entry name" value="SANT_TRF"/>
    <property type="match status" value="1"/>
</dbReference>
<feature type="region of interest" description="Disordered" evidence="5">
    <location>
        <begin position="621"/>
        <end position="665"/>
    </location>
</feature>
<feature type="region of interest" description="Disordered" evidence="5">
    <location>
        <begin position="1"/>
        <end position="219"/>
    </location>
</feature>
<dbReference type="Gene3D" id="1.10.10.60">
    <property type="entry name" value="Homeodomain-like"/>
    <property type="match status" value="1"/>
</dbReference>
<feature type="region of interest" description="Disordered" evidence="5">
    <location>
        <begin position="779"/>
        <end position="815"/>
    </location>
</feature>
<dbReference type="GO" id="GO:0010833">
    <property type="term" value="P:telomere maintenance via telomere lengthening"/>
    <property type="evidence" value="ECO:0007669"/>
    <property type="project" value="TreeGrafter"/>
</dbReference>
<dbReference type="EMBL" id="CR382135">
    <property type="protein sequence ID" value="CAG86480.2"/>
    <property type="molecule type" value="Genomic_DNA"/>
</dbReference>
<dbReference type="Pfam" id="PF08558">
    <property type="entry name" value="TRF"/>
    <property type="match status" value="1"/>
</dbReference>
<feature type="compositionally biased region" description="Low complexity" evidence="5">
    <location>
        <begin position="128"/>
        <end position="142"/>
    </location>
</feature>
<feature type="compositionally biased region" description="Polar residues" evidence="5">
    <location>
        <begin position="61"/>
        <end position="80"/>
    </location>
</feature>
<organism evidence="8 9">
    <name type="scientific">Debaryomyces hansenii (strain ATCC 36239 / CBS 767 / BCRC 21394 / JCM 1990 / NBRC 0083 / IGC 2968)</name>
    <name type="common">Yeast</name>
    <name type="synonym">Torulaspora hansenii</name>
    <dbReference type="NCBI Taxonomy" id="284592"/>
    <lineage>
        <taxon>Eukaryota</taxon>
        <taxon>Fungi</taxon>
        <taxon>Dikarya</taxon>
        <taxon>Ascomycota</taxon>
        <taxon>Saccharomycotina</taxon>
        <taxon>Pichiomycetes</taxon>
        <taxon>Debaryomycetaceae</taxon>
        <taxon>Debaryomyces</taxon>
    </lineage>
</organism>
<dbReference type="PANTHER" id="PTHR47807:SF1">
    <property type="entry name" value="PROTEIN TBF1"/>
    <property type="match status" value="1"/>
</dbReference>
<evidence type="ECO:0000256" key="4">
    <source>
        <dbReference type="SAM" id="Coils"/>
    </source>
</evidence>
<feature type="compositionally biased region" description="Basic and acidic residues" evidence="5">
    <location>
        <begin position="97"/>
        <end position="106"/>
    </location>
</feature>
<evidence type="ECO:0000256" key="2">
    <source>
        <dbReference type="ARBA" id="ARBA00023242"/>
    </source>
</evidence>
<keyword evidence="9" id="KW-1185">Reference proteome</keyword>
<dbReference type="GO" id="GO:0003691">
    <property type="term" value="F:double-stranded telomeric DNA binding"/>
    <property type="evidence" value="ECO:0007669"/>
    <property type="project" value="TreeGrafter"/>
</dbReference>
<dbReference type="GeneID" id="2900633"/>
<keyword evidence="3" id="KW-0131">Cell cycle</keyword>
<dbReference type="FunFam" id="1.10.10.60:FF:000137">
    <property type="entry name" value="MYB DNA binding protein"/>
    <property type="match status" value="1"/>
</dbReference>
<dbReference type="InParanoid" id="Q6BTS1"/>
<evidence type="ECO:0000256" key="5">
    <source>
        <dbReference type="SAM" id="MobiDB-lite"/>
    </source>
</evidence>
<feature type="compositionally biased region" description="Basic and acidic residues" evidence="5">
    <location>
        <begin position="621"/>
        <end position="633"/>
    </location>
</feature>
<dbReference type="RefSeq" id="XP_458398.2">
    <property type="nucleotide sequence ID" value="XM_458398.1"/>
</dbReference>
<proteinExistence type="predicted"/>
<evidence type="ECO:0000259" key="7">
    <source>
        <dbReference type="PROSITE" id="PS51294"/>
    </source>
</evidence>
<name>Q6BTS1_DEBHA</name>
<dbReference type="InterPro" id="IPR052833">
    <property type="entry name" value="Telomeric_DNA-bd_trans-reg"/>
</dbReference>
<evidence type="ECO:0000259" key="6">
    <source>
        <dbReference type="PROSITE" id="PS50090"/>
    </source>
</evidence>
<dbReference type="OrthoDB" id="3366990at2759"/>
<dbReference type="eggNOG" id="ENOG502QRT9">
    <property type="taxonomic scope" value="Eukaryota"/>
</dbReference>
<feature type="coiled-coil region" evidence="4">
    <location>
        <begin position="257"/>
        <end position="284"/>
    </location>
</feature>
<feature type="compositionally biased region" description="Basic and acidic residues" evidence="5">
    <location>
        <begin position="8"/>
        <end position="22"/>
    </location>
</feature>
<dbReference type="SUPFAM" id="SSF46689">
    <property type="entry name" value="Homeodomain-like"/>
    <property type="match status" value="1"/>
</dbReference>
<keyword evidence="4" id="KW-0175">Coiled coil</keyword>
<reference evidence="8 9" key="1">
    <citation type="journal article" date="2004" name="Nature">
        <title>Genome evolution in yeasts.</title>
        <authorList>
            <consortium name="Genolevures"/>
            <person name="Dujon B."/>
            <person name="Sherman D."/>
            <person name="Fischer G."/>
            <person name="Durrens P."/>
            <person name="Casaregola S."/>
            <person name="Lafontaine I."/>
            <person name="de Montigny J."/>
            <person name="Marck C."/>
            <person name="Neuveglise C."/>
            <person name="Talla E."/>
            <person name="Goffard N."/>
            <person name="Frangeul L."/>
            <person name="Aigle M."/>
            <person name="Anthouard V."/>
            <person name="Babour A."/>
            <person name="Barbe V."/>
            <person name="Barnay S."/>
            <person name="Blanchin S."/>
            <person name="Beckerich J.M."/>
            <person name="Beyne E."/>
            <person name="Bleykasten C."/>
            <person name="Boisrame A."/>
            <person name="Boyer J."/>
            <person name="Cattolico L."/>
            <person name="Confanioleri F."/>
            <person name="de Daruvar A."/>
            <person name="Despons L."/>
            <person name="Fabre E."/>
            <person name="Fairhead C."/>
            <person name="Ferry-Dumazet H."/>
            <person name="Groppi A."/>
            <person name="Hantraye F."/>
            <person name="Hennequin C."/>
            <person name="Jauniaux N."/>
            <person name="Joyet P."/>
            <person name="Kachouri R."/>
            <person name="Kerrest A."/>
            <person name="Koszul R."/>
            <person name="Lemaire M."/>
            <person name="Lesur I."/>
            <person name="Ma L."/>
            <person name="Muller H."/>
            <person name="Nicaud J.M."/>
            <person name="Nikolski M."/>
            <person name="Oztas S."/>
            <person name="Ozier-Kalogeropoulos O."/>
            <person name="Pellenz S."/>
            <person name="Potier S."/>
            <person name="Richard G.F."/>
            <person name="Straub M.L."/>
            <person name="Suleau A."/>
            <person name="Swennene D."/>
            <person name="Tekaia F."/>
            <person name="Wesolowski-Louvel M."/>
            <person name="Westhof E."/>
            <person name="Wirth B."/>
            <person name="Zeniou-Meyer M."/>
            <person name="Zivanovic I."/>
            <person name="Bolotin-Fukuhara M."/>
            <person name="Thierry A."/>
            <person name="Bouchier C."/>
            <person name="Caudron B."/>
            <person name="Scarpelli C."/>
            <person name="Gaillardin C."/>
            <person name="Weissenbach J."/>
            <person name="Wincker P."/>
            <person name="Souciet J.L."/>
        </authorList>
    </citation>
    <scope>NUCLEOTIDE SEQUENCE [LARGE SCALE GENOMIC DNA]</scope>
    <source>
        <strain evidence="9">ATCC 36239 / CBS 767 / BCRC 21394 / JCM 1990 / NBRC 0083 / IGC 2968</strain>
    </source>
</reference>
<feature type="compositionally biased region" description="Low complexity" evidence="5">
    <location>
        <begin position="645"/>
        <end position="659"/>
    </location>
</feature>
<keyword evidence="2" id="KW-0539">Nucleus</keyword>
<dbReference type="InterPro" id="IPR001005">
    <property type="entry name" value="SANT/Myb"/>
</dbReference>
<feature type="compositionally biased region" description="Polar residues" evidence="5">
    <location>
        <begin position="109"/>
        <end position="121"/>
    </location>
</feature>